<dbReference type="Pfam" id="PF00583">
    <property type="entry name" value="Acetyltransf_1"/>
    <property type="match status" value="1"/>
</dbReference>
<proteinExistence type="predicted"/>
<dbReference type="PANTHER" id="PTHR43877">
    <property type="entry name" value="AMINOALKYLPHOSPHONATE N-ACETYLTRANSFERASE-RELATED-RELATED"/>
    <property type="match status" value="1"/>
</dbReference>
<dbReference type="STRING" id="1423730.FC75_GL002390"/>
<protein>
    <recommendedName>
        <fullName evidence="3">N-acetyltransferase domain-containing protein</fullName>
    </recommendedName>
</protein>
<dbReference type="Proteomes" id="UP000050865">
    <property type="component" value="Unassembled WGS sequence"/>
</dbReference>
<keyword evidence="5" id="KW-1185">Reference proteome</keyword>
<evidence type="ECO:0000256" key="1">
    <source>
        <dbReference type="ARBA" id="ARBA00022679"/>
    </source>
</evidence>
<sequence>MKIRPYQPADERAYLNTVALAYMHSQFRDQISDQRDAFGEADGYRTVISLVATMDGLVVGAIDAGVFNDDRVKHDLYVQHQGRGSYIEVFAVSPSAQGQGLARTLLKACLTKLKTAGADFVEIFTRSDAAANGLYQSLGAREIAHNWRALATPKSYQAPKAKWALDAGTQELVLTAAAGRVEALPQYPQWVTFFTEAAMADYIIAESYRERTYLLKL</sequence>
<dbReference type="RefSeq" id="WP_056989717.1">
    <property type="nucleotide sequence ID" value="NZ_AYZJ01000059.1"/>
</dbReference>
<evidence type="ECO:0000313" key="5">
    <source>
        <dbReference type="Proteomes" id="UP000050865"/>
    </source>
</evidence>
<dbReference type="EMBL" id="AYZJ01000059">
    <property type="protein sequence ID" value="KRN21225.1"/>
    <property type="molecule type" value="Genomic_DNA"/>
</dbReference>
<dbReference type="CDD" id="cd04301">
    <property type="entry name" value="NAT_SF"/>
    <property type="match status" value="1"/>
</dbReference>
<keyword evidence="1" id="KW-0808">Transferase</keyword>
<dbReference type="InterPro" id="IPR050832">
    <property type="entry name" value="Bact_Acetyltransf"/>
</dbReference>
<dbReference type="AlphaFoldDB" id="A0A0R2EY19"/>
<dbReference type="SUPFAM" id="SSF55729">
    <property type="entry name" value="Acyl-CoA N-acyltransferases (Nat)"/>
    <property type="match status" value="1"/>
</dbReference>
<evidence type="ECO:0000259" key="3">
    <source>
        <dbReference type="PROSITE" id="PS51186"/>
    </source>
</evidence>
<evidence type="ECO:0000313" key="4">
    <source>
        <dbReference type="EMBL" id="KRN21225.1"/>
    </source>
</evidence>
<dbReference type="PATRIC" id="fig|1423730.4.peg.2485"/>
<gene>
    <name evidence="4" type="ORF">FC75_GL002390</name>
</gene>
<dbReference type="InterPro" id="IPR016181">
    <property type="entry name" value="Acyl_CoA_acyltransferase"/>
</dbReference>
<comment type="caution">
    <text evidence="4">The sequence shown here is derived from an EMBL/GenBank/DDBJ whole genome shotgun (WGS) entry which is preliminary data.</text>
</comment>
<name>A0A0R2EY19_9LACO</name>
<reference evidence="4 5" key="1">
    <citation type="journal article" date="2015" name="Genome Announc.">
        <title>Expanding the biotechnology potential of lactobacilli through comparative genomics of 213 strains and associated genera.</title>
        <authorList>
            <person name="Sun Z."/>
            <person name="Harris H.M."/>
            <person name="McCann A."/>
            <person name="Guo C."/>
            <person name="Argimon S."/>
            <person name="Zhang W."/>
            <person name="Yang X."/>
            <person name="Jeffery I.B."/>
            <person name="Cooney J.C."/>
            <person name="Kagawa T.F."/>
            <person name="Liu W."/>
            <person name="Song Y."/>
            <person name="Salvetti E."/>
            <person name="Wrobel A."/>
            <person name="Rasinkangas P."/>
            <person name="Parkhill J."/>
            <person name="Rea M.C."/>
            <person name="O'Sullivan O."/>
            <person name="Ritari J."/>
            <person name="Douillard F.P."/>
            <person name="Paul Ross R."/>
            <person name="Yang R."/>
            <person name="Briner A.E."/>
            <person name="Felis G.E."/>
            <person name="de Vos W.M."/>
            <person name="Barrangou R."/>
            <person name="Klaenhammer T.R."/>
            <person name="Caufield P.W."/>
            <person name="Cui Y."/>
            <person name="Zhang H."/>
            <person name="O'Toole P.W."/>
        </authorList>
    </citation>
    <scope>NUCLEOTIDE SEQUENCE [LARGE SCALE GENOMIC DNA]</scope>
    <source>
        <strain evidence="4 5">DSM 22697</strain>
    </source>
</reference>
<dbReference type="Gene3D" id="3.40.630.30">
    <property type="match status" value="1"/>
</dbReference>
<organism evidence="4 5">
    <name type="scientific">Lacticaseibacillus camelliae DSM 22697 = JCM 13995</name>
    <dbReference type="NCBI Taxonomy" id="1423730"/>
    <lineage>
        <taxon>Bacteria</taxon>
        <taxon>Bacillati</taxon>
        <taxon>Bacillota</taxon>
        <taxon>Bacilli</taxon>
        <taxon>Lactobacillales</taxon>
        <taxon>Lactobacillaceae</taxon>
        <taxon>Lacticaseibacillus</taxon>
    </lineage>
</organism>
<accession>A0A0R2EY19</accession>
<dbReference type="InterPro" id="IPR000182">
    <property type="entry name" value="GNAT_dom"/>
</dbReference>
<keyword evidence="2" id="KW-0012">Acyltransferase</keyword>
<feature type="domain" description="N-acetyltransferase" evidence="3">
    <location>
        <begin position="1"/>
        <end position="159"/>
    </location>
</feature>
<dbReference type="GO" id="GO:0016747">
    <property type="term" value="F:acyltransferase activity, transferring groups other than amino-acyl groups"/>
    <property type="evidence" value="ECO:0007669"/>
    <property type="project" value="InterPro"/>
</dbReference>
<evidence type="ECO:0000256" key="2">
    <source>
        <dbReference type="ARBA" id="ARBA00023315"/>
    </source>
</evidence>
<dbReference type="PROSITE" id="PS51186">
    <property type="entry name" value="GNAT"/>
    <property type="match status" value="1"/>
</dbReference>